<dbReference type="PANTHER" id="PTHR47894">
    <property type="entry name" value="HTH-TYPE TRANSCRIPTIONAL REGULATOR GADX"/>
    <property type="match status" value="1"/>
</dbReference>
<organism evidence="5 6">
    <name type="scientific">Oleiphilus messinensis</name>
    <dbReference type="NCBI Taxonomy" id="141451"/>
    <lineage>
        <taxon>Bacteria</taxon>
        <taxon>Pseudomonadati</taxon>
        <taxon>Pseudomonadota</taxon>
        <taxon>Gammaproteobacteria</taxon>
        <taxon>Oceanospirillales</taxon>
        <taxon>Oleiphilaceae</taxon>
        <taxon>Oleiphilus</taxon>
    </lineage>
</organism>
<dbReference type="AlphaFoldDB" id="A0A1Y0IAY5"/>
<evidence type="ECO:0000256" key="3">
    <source>
        <dbReference type="ARBA" id="ARBA00023163"/>
    </source>
</evidence>
<name>A0A1Y0IAY5_9GAMM</name>
<evidence type="ECO:0000313" key="6">
    <source>
        <dbReference type="Proteomes" id="UP000196027"/>
    </source>
</evidence>
<dbReference type="Proteomes" id="UP000196027">
    <property type="component" value="Chromosome"/>
</dbReference>
<dbReference type="PANTHER" id="PTHR47894:SF1">
    <property type="entry name" value="HTH-TYPE TRANSCRIPTIONAL REGULATOR VQSM"/>
    <property type="match status" value="1"/>
</dbReference>
<protein>
    <submittedName>
        <fullName evidence="5">Arabinose-binding AraC family transcriptional regulator</fullName>
    </submittedName>
</protein>
<dbReference type="InterPro" id="IPR018060">
    <property type="entry name" value="HTH_AraC"/>
</dbReference>
<dbReference type="Gene3D" id="1.10.10.60">
    <property type="entry name" value="Homeodomain-like"/>
    <property type="match status" value="1"/>
</dbReference>
<dbReference type="Pfam" id="PF12833">
    <property type="entry name" value="HTH_18"/>
    <property type="match status" value="1"/>
</dbReference>
<dbReference type="PRINTS" id="PR00032">
    <property type="entry name" value="HTHARAC"/>
</dbReference>
<dbReference type="KEGG" id="ome:OLMES_3372"/>
<reference evidence="5 6" key="1">
    <citation type="submission" date="2017-05" db="EMBL/GenBank/DDBJ databases">
        <title>Genomic insights into alkan degradation activity of Oleiphilus messinensis.</title>
        <authorList>
            <person name="Kozyavkin S.A."/>
            <person name="Slesarev A.I."/>
            <person name="Golyshin P.N."/>
            <person name="Korzhenkov A."/>
            <person name="Golyshina O.N."/>
            <person name="Toshchakov S.V."/>
        </authorList>
    </citation>
    <scope>NUCLEOTIDE SEQUENCE [LARGE SCALE GENOMIC DNA]</scope>
    <source>
        <strain evidence="5 6">ME102</strain>
    </source>
</reference>
<dbReference type="GO" id="GO:0005829">
    <property type="term" value="C:cytosol"/>
    <property type="evidence" value="ECO:0007669"/>
    <property type="project" value="TreeGrafter"/>
</dbReference>
<evidence type="ECO:0000256" key="2">
    <source>
        <dbReference type="ARBA" id="ARBA00023125"/>
    </source>
</evidence>
<accession>A0A1Y0IAY5</accession>
<dbReference type="GO" id="GO:0003700">
    <property type="term" value="F:DNA-binding transcription factor activity"/>
    <property type="evidence" value="ECO:0007669"/>
    <property type="project" value="InterPro"/>
</dbReference>
<evidence type="ECO:0000313" key="5">
    <source>
        <dbReference type="EMBL" id="ARU57410.1"/>
    </source>
</evidence>
<evidence type="ECO:0000259" key="4">
    <source>
        <dbReference type="PROSITE" id="PS01124"/>
    </source>
</evidence>
<evidence type="ECO:0000256" key="1">
    <source>
        <dbReference type="ARBA" id="ARBA00023015"/>
    </source>
</evidence>
<dbReference type="SMART" id="SM00342">
    <property type="entry name" value="HTH_ARAC"/>
    <property type="match status" value="1"/>
</dbReference>
<keyword evidence="2" id="KW-0238">DNA-binding</keyword>
<sequence>MTIDYDSKIMSASYAAVIVRLVKQYGITESAMLENTGIPQALLSADDQYLSVNQFVRLTHNALTLTGVPHLGLKLGQNLNVTAHGMMGIAALSSKNTREVLEVIHQYIRTRFNLISAEYDVHNGVFSLIIEEDDDAVVSLKQDPNADVAFRFALEAIFASIHSIVQLLTQTNCQELQFEFAFPVPFYLAEYQRVFGSEVRFGQKQHRITGPEAFADLPFSFYDEATLQAALRSCQSLLAGLPVPGVLMTTRVRNVLDVSNGNFLTFDELCKRFNMSSRTMRRRLESEGTNYQEIVNAARLELAKKYLSDTTMSIIAVASELKFSDPSYFARIFKRWTGLSPSQYRQKYFEANKS</sequence>
<keyword evidence="3" id="KW-0804">Transcription</keyword>
<dbReference type="InterPro" id="IPR020449">
    <property type="entry name" value="Tscrpt_reg_AraC-type_HTH"/>
</dbReference>
<dbReference type="Pfam" id="PF12625">
    <property type="entry name" value="Arabinose_bd"/>
    <property type="match status" value="1"/>
</dbReference>
<dbReference type="InterPro" id="IPR032687">
    <property type="entry name" value="AraC-type_N"/>
</dbReference>
<feature type="domain" description="HTH araC/xylS-type" evidence="4">
    <location>
        <begin position="250"/>
        <end position="347"/>
    </location>
</feature>
<dbReference type="EMBL" id="CP021425">
    <property type="protein sequence ID" value="ARU57410.1"/>
    <property type="molecule type" value="Genomic_DNA"/>
</dbReference>
<dbReference type="PROSITE" id="PS01124">
    <property type="entry name" value="HTH_ARAC_FAMILY_2"/>
    <property type="match status" value="1"/>
</dbReference>
<dbReference type="InterPro" id="IPR009057">
    <property type="entry name" value="Homeodomain-like_sf"/>
</dbReference>
<keyword evidence="6" id="KW-1185">Reference proteome</keyword>
<gene>
    <name evidence="5" type="ORF">OLMES_3372</name>
</gene>
<dbReference type="OrthoDB" id="5722175at2"/>
<dbReference type="SUPFAM" id="SSF46689">
    <property type="entry name" value="Homeodomain-like"/>
    <property type="match status" value="1"/>
</dbReference>
<proteinExistence type="predicted"/>
<dbReference type="GO" id="GO:0000976">
    <property type="term" value="F:transcription cis-regulatory region binding"/>
    <property type="evidence" value="ECO:0007669"/>
    <property type="project" value="TreeGrafter"/>
</dbReference>
<dbReference type="RefSeq" id="WP_087462308.1">
    <property type="nucleotide sequence ID" value="NZ_CP021425.1"/>
</dbReference>
<keyword evidence="1" id="KW-0805">Transcription regulation</keyword>